<evidence type="ECO:0000256" key="11">
    <source>
        <dbReference type="ARBA" id="ARBA00023136"/>
    </source>
</evidence>
<comment type="similarity">
    <text evidence="3 12">Belongs to the MlaE permease family.</text>
</comment>
<comment type="function">
    <text evidence="1">Part of the ABC transporter complex MlaFEDB, which is involved in a phospholipid transport pathway that maintains lipid asymmetry in the outer membrane by retrograde trafficking of phospholipids from the outer membrane to the inner membrane. Probably responsible for the translocation of the substrate across the membrane.</text>
</comment>
<feature type="transmembrane region" description="Helical" evidence="12">
    <location>
        <begin position="239"/>
        <end position="258"/>
    </location>
</feature>
<name>A0A2L1UVH0_9GAMM</name>
<evidence type="ECO:0000256" key="10">
    <source>
        <dbReference type="ARBA" id="ARBA00022989"/>
    </source>
</evidence>
<dbReference type="AlphaFoldDB" id="A0A2L1UVH0"/>
<evidence type="ECO:0000256" key="7">
    <source>
        <dbReference type="ARBA" id="ARBA00022475"/>
    </source>
</evidence>
<dbReference type="InterPro" id="IPR030802">
    <property type="entry name" value="Permease_MalE"/>
</dbReference>
<comment type="subunit">
    <text evidence="4">The complex is composed of two ATP-binding proteins (MlaF), two transmembrane proteins (MlaE), two cytoplasmic solute-binding proteins (MlaB) and six periplasmic solute-binding proteins (MlaD).</text>
</comment>
<keyword evidence="8 12" id="KW-0997">Cell inner membrane</keyword>
<dbReference type="Proteomes" id="UP000239197">
    <property type="component" value="Chromosome"/>
</dbReference>
<keyword evidence="9 12" id="KW-0812">Transmembrane</keyword>
<dbReference type="RefSeq" id="WP_104924265.1">
    <property type="nucleotide sequence ID" value="NZ_CP019062.1"/>
</dbReference>
<evidence type="ECO:0000313" key="14">
    <source>
        <dbReference type="Proteomes" id="UP000239197"/>
    </source>
</evidence>
<reference evidence="14" key="1">
    <citation type="submission" date="2017-01" db="EMBL/GenBank/DDBJ databases">
        <title>Genome sequence of Rouxiella sp. ERMR1:05.</title>
        <authorList>
            <person name="Kumar R."/>
            <person name="Singh D."/>
            <person name="Kumar S."/>
        </authorList>
    </citation>
    <scope>NUCLEOTIDE SEQUENCE [LARGE SCALE GENOMIC DNA]</scope>
    <source>
        <strain evidence="14">ERMR1:05</strain>
    </source>
</reference>
<comment type="caution">
    <text evidence="12">Lacks conserved residue(s) required for the propagation of feature annotation.</text>
</comment>
<keyword evidence="14" id="KW-1185">Reference proteome</keyword>
<feature type="transmembrane region" description="Helical" evidence="12">
    <location>
        <begin position="199"/>
        <end position="219"/>
    </location>
</feature>
<dbReference type="PANTHER" id="PTHR30188">
    <property type="entry name" value="ABC TRANSPORTER PERMEASE PROTEIN-RELATED"/>
    <property type="match status" value="1"/>
</dbReference>
<proteinExistence type="inferred from homology"/>
<evidence type="ECO:0000256" key="5">
    <source>
        <dbReference type="ARBA" id="ARBA00020857"/>
    </source>
</evidence>
<dbReference type="NCBIfam" id="TIGR00056">
    <property type="entry name" value="MlaE family lipid ABC transporter permease subunit"/>
    <property type="match status" value="1"/>
</dbReference>
<sequence>MFTKVLASVGRSGINTCASFGRAGLMLFRALVGKPQFARQWPLLVKQLYSVGVLSLLIILVSGLFIGMVLGLQGYLILTTYSAEASLGMMVALSLLRELGPVVTALLFAGRAGSALTAELGLMKATEQISSLEMMAIDPLRRVVAPRFWAGLISMPLLTAIFVAVGIWGGSLVGVDWKGIDSGFFWSAMQTAVDWRKDLLNCLIKSLVFAITVTWIALFNGYDAIPTSEGISRATTRTVVHSSLAVLGLDFVLTALMFGN</sequence>
<accession>A0A2L1UVH0</accession>
<evidence type="ECO:0000256" key="1">
    <source>
        <dbReference type="ARBA" id="ARBA00002460"/>
    </source>
</evidence>
<comment type="subcellular location">
    <subcellularLocation>
        <location evidence="2 12">Cell inner membrane</location>
        <topology evidence="2 12">Multi-pass membrane protein</topology>
    </subcellularLocation>
</comment>
<keyword evidence="10 12" id="KW-1133">Transmembrane helix</keyword>
<dbReference type="GO" id="GO:0005548">
    <property type="term" value="F:phospholipid transporter activity"/>
    <property type="evidence" value="ECO:0007669"/>
    <property type="project" value="TreeGrafter"/>
</dbReference>
<evidence type="ECO:0000256" key="6">
    <source>
        <dbReference type="ARBA" id="ARBA00022448"/>
    </source>
</evidence>
<dbReference type="EMBL" id="CP019062">
    <property type="protein sequence ID" value="AVF36897.1"/>
    <property type="molecule type" value="Genomic_DNA"/>
</dbReference>
<dbReference type="InterPro" id="IPR053408">
    <property type="entry name" value="MlaE_Permease"/>
</dbReference>
<dbReference type="Pfam" id="PF02405">
    <property type="entry name" value="MlaE"/>
    <property type="match status" value="1"/>
</dbReference>
<gene>
    <name evidence="13" type="ORF">BV494_19105</name>
</gene>
<keyword evidence="6" id="KW-0813">Transport</keyword>
<evidence type="ECO:0000256" key="8">
    <source>
        <dbReference type="ARBA" id="ARBA00022519"/>
    </source>
</evidence>
<keyword evidence="7" id="KW-1003">Cell membrane</keyword>
<dbReference type="GO" id="GO:0043190">
    <property type="term" value="C:ATP-binding cassette (ABC) transporter complex"/>
    <property type="evidence" value="ECO:0007669"/>
    <property type="project" value="InterPro"/>
</dbReference>
<evidence type="ECO:0000256" key="4">
    <source>
        <dbReference type="ARBA" id="ARBA00011380"/>
    </source>
</evidence>
<evidence type="ECO:0000256" key="12">
    <source>
        <dbReference type="RuleBase" id="RU362044"/>
    </source>
</evidence>
<protein>
    <recommendedName>
        <fullName evidence="5">Intermembrane phospholipid transport system permease protein MlaE</fullName>
    </recommendedName>
</protein>
<dbReference type="KEGG" id="rox:BV494_19105"/>
<keyword evidence="11 12" id="KW-0472">Membrane</keyword>
<feature type="transmembrane region" description="Helical" evidence="12">
    <location>
        <begin position="52"/>
        <end position="78"/>
    </location>
</feature>
<dbReference type="PANTHER" id="PTHR30188:SF4">
    <property type="entry name" value="PROTEIN TRIGALACTOSYLDIACYLGLYCEROL 1, CHLOROPLASTIC"/>
    <property type="match status" value="1"/>
</dbReference>
<evidence type="ECO:0000313" key="13">
    <source>
        <dbReference type="EMBL" id="AVF36897.1"/>
    </source>
</evidence>
<organism evidence="13 14">
    <name type="scientific">Rahnella sikkimica</name>
    <dbReference type="NCBI Taxonomy" id="1805933"/>
    <lineage>
        <taxon>Bacteria</taxon>
        <taxon>Pseudomonadati</taxon>
        <taxon>Pseudomonadota</taxon>
        <taxon>Gammaproteobacteria</taxon>
        <taxon>Enterobacterales</taxon>
        <taxon>Yersiniaceae</taxon>
        <taxon>Rahnella</taxon>
    </lineage>
</organism>
<feature type="transmembrane region" description="Helical" evidence="12">
    <location>
        <begin position="148"/>
        <end position="168"/>
    </location>
</feature>
<dbReference type="NCBIfam" id="NF033619">
    <property type="entry name" value="perm_MlaE_1"/>
    <property type="match status" value="1"/>
</dbReference>
<evidence type="ECO:0000256" key="3">
    <source>
        <dbReference type="ARBA" id="ARBA00007556"/>
    </source>
</evidence>
<evidence type="ECO:0000256" key="9">
    <source>
        <dbReference type="ARBA" id="ARBA00022692"/>
    </source>
</evidence>
<dbReference type="OrthoDB" id="9806241at2"/>
<evidence type="ECO:0000256" key="2">
    <source>
        <dbReference type="ARBA" id="ARBA00004429"/>
    </source>
</evidence>
<dbReference type="InterPro" id="IPR003453">
    <property type="entry name" value="ABC_MlaE_roteobac"/>
</dbReference>